<organism evidence="2 3">
    <name type="scientific">Steinernema hermaphroditum</name>
    <dbReference type="NCBI Taxonomy" id="289476"/>
    <lineage>
        <taxon>Eukaryota</taxon>
        <taxon>Metazoa</taxon>
        <taxon>Ecdysozoa</taxon>
        <taxon>Nematoda</taxon>
        <taxon>Chromadorea</taxon>
        <taxon>Rhabditida</taxon>
        <taxon>Tylenchina</taxon>
        <taxon>Panagrolaimomorpha</taxon>
        <taxon>Strongyloidoidea</taxon>
        <taxon>Steinernematidae</taxon>
        <taxon>Steinernema</taxon>
    </lineage>
</organism>
<keyword evidence="3" id="KW-1185">Reference proteome</keyword>
<keyword evidence="1" id="KW-1133">Transmembrane helix</keyword>
<gene>
    <name evidence="2" type="ORF">QR680_006240</name>
</gene>
<dbReference type="EMBL" id="JAUCMV010000003">
    <property type="protein sequence ID" value="KAK0412487.1"/>
    <property type="molecule type" value="Genomic_DNA"/>
</dbReference>
<accession>A0AA39LWS9</accession>
<feature type="transmembrane region" description="Helical" evidence="1">
    <location>
        <begin position="104"/>
        <end position="122"/>
    </location>
</feature>
<feature type="transmembrane region" description="Helical" evidence="1">
    <location>
        <begin position="22"/>
        <end position="40"/>
    </location>
</feature>
<feature type="transmembrane region" description="Helical" evidence="1">
    <location>
        <begin position="60"/>
        <end position="83"/>
    </location>
</feature>
<name>A0AA39LWS9_9BILA</name>
<dbReference type="Proteomes" id="UP001175271">
    <property type="component" value="Unassembled WGS sequence"/>
</dbReference>
<evidence type="ECO:0000313" key="3">
    <source>
        <dbReference type="Proteomes" id="UP001175271"/>
    </source>
</evidence>
<evidence type="ECO:0000313" key="2">
    <source>
        <dbReference type="EMBL" id="KAK0412487.1"/>
    </source>
</evidence>
<dbReference type="AlphaFoldDB" id="A0AA39LWS9"/>
<keyword evidence="1" id="KW-0472">Membrane</keyword>
<proteinExistence type="predicted"/>
<keyword evidence="1" id="KW-0812">Transmembrane</keyword>
<comment type="caution">
    <text evidence="2">The sequence shown here is derived from an EMBL/GenBank/DDBJ whole genome shotgun (WGS) entry which is preliminary data.</text>
</comment>
<protein>
    <submittedName>
        <fullName evidence="2">Uncharacterized protein</fullName>
    </submittedName>
</protein>
<reference evidence="2" key="1">
    <citation type="submission" date="2023-06" db="EMBL/GenBank/DDBJ databases">
        <title>Genomic analysis of the entomopathogenic nematode Steinernema hermaphroditum.</title>
        <authorList>
            <person name="Schwarz E.M."/>
            <person name="Heppert J.K."/>
            <person name="Baniya A."/>
            <person name="Schwartz H.T."/>
            <person name="Tan C.-H."/>
            <person name="Antoshechkin I."/>
            <person name="Sternberg P.W."/>
            <person name="Goodrich-Blair H."/>
            <person name="Dillman A.R."/>
        </authorList>
    </citation>
    <scope>NUCLEOTIDE SEQUENCE</scope>
    <source>
        <strain evidence="2">PS9179</strain>
        <tissue evidence="2">Whole animal</tissue>
    </source>
</reference>
<evidence type="ECO:0000256" key="1">
    <source>
        <dbReference type="SAM" id="Phobius"/>
    </source>
</evidence>
<sequence length="204" mass="23958">MLLIYVAFAKPFVYARIAKTKYFTLLFVVANLFTLIWATLRSSEIFMPNYLGQEDIDVLRTISLALLLLLLMLMLTIYVLIMYHKIKLLRRPTNCANPDQWKTVKYFIIYTTFPNIFLLLSLPGEFCMCKFITPSIGLQPCGFCEYVIMYSTSSLEFIRNFLSSFTILIVFREYREAILRTFAMFRRKSNHVLDITFGSSRYIT</sequence>